<gene>
    <name evidence="2" type="ORF">CERSUDRAFT_99848</name>
</gene>
<dbReference type="AlphaFoldDB" id="M2Q5R3"/>
<dbReference type="InterPro" id="IPR036047">
    <property type="entry name" value="F-box-like_dom_sf"/>
</dbReference>
<sequence>MSPHLPPEIYDRILDFLHDDPKALAACSLTCRTWLPTTRYHRLRTTTIAWPYCSSFHQLLTASSGLGRFITTLEICNAHPSSTGWQGDRETFAFFEHLPVVKDLKLSRLVVREPLHISLSKCFCAIKRLTLCRCIYTADLQGLLGSLSLLEELCLDHVRYADSANSNTVPPGSLRTLRIFELVGDSKSLIEWSLSAQDSRLDTLEFRIREPEDAAQLDLILQLVGPSIKHLTVSISAWWDLDTILAGLSFAPCVSLRSFALHFMSLQMCVRGNKSLLWAITLLGQLSSSQLDKITLGIMVDNMIDLRALDSECAVRALSPARFMDLRALDWEEMDMIVMQPQLERLGMLEIEGEGDAQLLDVYVRERCPELHSRQILNFKRVQYVLFAE</sequence>
<dbReference type="CDD" id="cd09917">
    <property type="entry name" value="F-box_SF"/>
    <property type="match status" value="1"/>
</dbReference>
<evidence type="ECO:0000313" key="3">
    <source>
        <dbReference type="Proteomes" id="UP000016930"/>
    </source>
</evidence>
<organism evidence="2 3">
    <name type="scientific">Ceriporiopsis subvermispora (strain B)</name>
    <name type="common">White-rot fungus</name>
    <name type="synonym">Gelatoporia subvermispora</name>
    <dbReference type="NCBI Taxonomy" id="914234"/>
    <lineage>
        <taxon>Eukaryota</taxon>
        <taxon>Fungi</taxon>
        <taxon>Dikarya</taxon>
        <taxon>Basidiomycota</taxon>
        <taxon>Agaricomycotina</taxon>
        <taxon>Agaricomycetes</taxon>
        <taxon>Polyporales</taxon>
        <taxon>Gelatoporiaceae</taxon>
        <taxon>Gelatoporia</taxon>
    </lineage>
</organism>
<protein>
    <recommendedName>
        <fullName evidence="1">F-box domain-containing protein</fullName>
    </recommendedName>
</protein>
<dbReference type="Pfam" id="PF12937">
    <property type="entry name" value="F-box-like"/>
    <property type="match status" value="1"/>
</dbReference>
<dbReference type="SUPFAM" id="SSF52047">
    <property type="entry name" value="RNI-like"/>
    <property type="match status" value="1"/>
</dbReference>
<feature type="domain" description="F-box" evidence="1">
    <location>
        <begin position="4"/>
        <end position="34"/>
    </location>
</feature>
<dbReference type="HOGENOM" id="CLU_036316_4_0_1"/>
<dbReference type="OrthoDB" id="2734547at2759"/>
<evidence type="ECO:0000313" key="2">
    <source>
        <dbReference type="EMBL" id="EMD32163.1"/>
    </source>
</evidence>
<dbReference type="SUPFAM" id="SSF81383">
    <property type="entry name" value="F-box domain"/>
    <property type="match status" value="1"/>
</dbReference>
<evidence type="ECO:0000259" key="1">
    <source>
        <dbReference type="Pfam" id="PF12937"/>
    </source>
</evidence>
<keyword evidence="3" id="KW-1185">Reference proteome</keyword>
<dbReference type="EMBL" id="KB445813">
    <property type="protein sequence ID" value="EMD32163.1"/>
    <property type="molecule type" value="Genomic_DNA"/>
</dbReference>
<reference evidence="2 3" key="1">
    <citation type="journal article" date="2012" name="Proc. Natl. Acad. Sci. U.S.A.">
        <title>Comparative genomics of Ceriporiopsis subvermispora and Phanerochaete chrysosporium provide insight into selective ligninolysis.</title>
        <authorList>
            <person name="Fernandez-Fueyo E."/>
            <person name="Ruiz-Duenas F.J."/>
            <person name="Ferreira P."/>
            <person name="Floudas D."/>
            <person name="Hibbett D.S."/>
            <person name="Canessa P."/>
            <person name="Larrondo L.F."/>
            <person name="James T.Y."/>
            <person name="Seelenfreund D."/>
            <person name="Lobos S."/>
            <person name="Polanco R."/>
            <person name="Tello M."/>
            <person name="Honda Y."/>
            <person name="Watanabe T."/>
            <person name="Watanabe T."/>
            <person name="Ryu J.S."/>
            <person name="Kubicek C.P."/>
            <person name="Schmoll M."/>
            <person name="Gaskell J."/>
            <person name="Hammel K.E."/>
            <person name="St John F.J."/>
            <person name="Vanden Wymelenberg A."/>
            <person name="Sabat G."/>
            <person name="Splinter BonDurant S."/>
            <person name="Syed K."/>
            <person name="Yadav J.S."/>
            <person name="Doddapaneni H."/>
            <person name="Subramanian V."/>
            <person name="Lavin J.L."/>
            <person name="Oguiza J.A."/>
            <person name="Perez G."/>
            <person name="Pisabarro A.G."/>
            <person name="Ramirez L."/>
            <person name="Santoyo F."/>
            <person name="Master E."/>
            <person name="Coutinho P.M."/>
            <person name="Henrissat B."/>
            <person name="Lombard V."/>
            <person name="Magnuson J.K."/>
            <person name="Kuees U."/>
            <person name="Hori C."/>
            <person name="Igarashi K."/>
            <person name="Samejima M."/>
            <person name="Held B.W."/>
            <person name="Barry K.W."/>
            <person name="LaButti K.M."/>
            <person name="Lapidus A."/>
            <person name="Lindquist E.A."/>
            <person name="Lucas S.M."/>
            <person name="Riley R."/>
            <person name="Salamov A.A."/>
            <person name="Hoffmeister D."/>
            <person name="Schwenk D."/>
            <person name="Hadar Y."/>
            <person name="Yarden O."/>
            <person name="de Vries R.P."/>
            <person name="Wiebenga A."/>
            <person name="Stenlid J."/>
            <person name="Eastwood D."/>
            <person name="Grigoriev I.V."/>
            <person name="Berka R.M."/>
            <person name="Blanchette R.A."/>
            <person name="Kersten P."/>
            <person name="Martinez A.T."/>
            <person name="Vicuna R."/>
            <person name="Cullen D."/>
        </authorList>
    </citation>
    <scope>NUCLEOTIDE SEQUENCE [LARGE SCALE GENOMIC DNA]</scope>
    <source>
        <strain evidence="2 3">B</strain>
    </source>
</reference>
<dbReference type="InterPro" id="IPR032675">
    <property type="entry name" value="LRR_dom_sf"/>
</dbReference>
<accession>M2Q5R3</accession>
<name>M2Q5R3_CERS8</name>
<dbReference type="Proteomes" id="UP000016930">
    <property type="component" value="Unassembled WGS sequence"/>
</dbReference>
<dbReference type="Gene3D" id="3.80.10.10">
    <property type="entry name" value="Ribonuclease Inhibitor"/>
    <property type="match status" value="1"/>
</dbReference>
<proteinExistence type="predicted"/>
<dbReference type="InterPro" id="IPR001810">
    <property type="entry name" value="F-box_dom"/>
</dbReference>